<dbReference type="InterPro" id="IPR000551">
    <property type="entry name" value="MerR-type_HTH_dom"/>
</dbReference>
<protein>
    <submittedName>
        <fullName evidence="3">MerR family transcriptional regulator</fullName>
    </submittedName>
</protein>
<evidence type="ECO:0000256" key="1">
    <source>
        <dbReference type="ARBA" id="ARBA00023125"/>
    </source>
</evidence>
<evidence type="ECO:0000313" key="3">
    <source>
        <dbReference type="EMBL" id="GLY64159.1"/>
    </source>
</evidence>
<dbReference type="Proteomes" id="UP001165136">
    <property type="component" value="Unassembled WGS sequence"/>
</dbReference>
<organism evidence="3 4">
    <name type="scientific">Amycolatopsis taiwanensis</name>
    <dbReference type="NCBI Taxonomy" id="342230"/>
    <lineage>
        <taxon>Bacteria</taxon>
        <taxon>Bacillati</taxon>
        <taxon>Actinomycetota</taxon>
        <taxon>Actinomycetes</taxon>
        <taxon>Pseudonocardiales</taxon>
        <taxon>Pseudonocardiaceae</taxon>
        <taxon>Amycolatopsis</taxon>
    </lineage>
</organism>
<proteinExistence type="predicted"/>
<feature type="domain" description="HTH merR-type" evidence="2">
    <location>
        <begin position="6"/>
        <end position="75"/>
    </location>
</feature>
<dbReference type="RefSeq" id="WP_285485858.1">
    <property type="nucleotide sequence ID" value="NZ_BSTI01000001.1"/>
</dbReference>
<dbReference type="PANTHER" id="PTHR30204">
    <property type="entry name" value="REDOX-CYCLING DRUG-SENSING TRANSCRIPTIONAL ACTIVATOR SOXR"/>
    <property type="match status" value="1"/>
</dbReference>
<gene>
    <name evidence="3" type="primary">merR</name>
    <name evidence="3" type="ORF">Atai01_07780</name>
</gene>
<dbReference type="AlphaFoldDB" id="A0A9W6QTY7"/>
<keyword evidence="1" id="KW-0238">DNA-binding</keyword>
<dbReference type="PANTHER" id="PTHR30204:SF93">
    <property type="entry name" value="HTH MERR-TYPE DOMAIN-CONTAINING PROTEIN"/>
    <property type="match status" value="1"/>
</dbReference>
<dbReference type="SUPFAM" id="SSF46955">
    <property type="entry name" value="Putative DNA-binding domain"/>
    <property type="match status" value="1"/>
</dbReference>
<sequence>MDGDPWFSIGELARRTGLTVKAVRFYSDRGIVTPSRRTSSGHRRYGTDALARLDLVRTLRELELDLATIRRVVDSEAALSDVAATHAAALEVQIRVLRLRHAVLTAVARRGSTPEEMTVMHQLATLSRDERHRLIGDFLAAIFRGLDHPAYAGIARTMTPELPDNPAAGQIEAWVELAELAQDPDFRAVMRRIAEEHDAARADTGLHRDLVADIRDTVAPALNSGIDPSSPEAAPFVASLTSRHGSEQLLTWLDIVDDARRERYFELLAVINGWVAPEPSTPALNWLAQALRASEQRCMP</sequence>
<dbReference type="GO" id="GO:0003677">
    <property type="term" value="F:DNA binding"/>
    <property type="evidence" value="ECO:0007669"/>
    <property type="project" value="UniProtKB-KW"/>
</dbReference>
<reference evidence="3" key="1">
    <citation type="submission" date="2023-03" db="EMBL/GenBank/DDBJ databases">
        <title>Amycolatopsis taiwanensis NBRC 103393.</title>
        <authorList>
            <person name="Ichikawa N."/>
            <person name="Sato H."/>
            <person name="Tonouchi N."/>
        </authorList>
    </citation>
    <scope>NUCLEOTIDE SEQUENCE</scope>
    <source>
        <strain evidence="3">NBRC 103393</strain>
    </source>
</reference>
<dbReference type="CDD" id="cd00592">
    <property type="entry name" value="HTH_MerR-like"/>
    <property type="match status" value="1"/>
</dbReference>
<name>A0A9W6QTY7_9PSEU</name>
<dbReference type="EMBL" id="BSTI01000001">
    <property type="protein sequence ID" value="GLY64159.1"/>
    <property type="molecule type" value="Genomic_DNA"/>
</dbReference>
<dbReference type="InterPro" id="IPR009061">
    <property type="entry name" value="DNA-bd_dom_put_sf"/>
</dbReference>
<accession>A0A9W6QTY7</accession>
<dbReference type="PROSITE" id="PS50937">
    <property type="entry name" value="HTH_MERR_2"/>
    <property type="match status" value="1"/>
</dbReference>
<dbReference type="SMART" id="SM00422">
    <property type="entry name" value="HTH_MERR"/>
    <property type="match status" value="1"/>
</dbReference>
<dbReference type="GO" id="GO:0003700">
    <property type="term" value="F:DNA-binding transcription factor activity"/>
    <property type="evidence" value="ECO:0007669"/>
    <property type="project" value="InterPro"/>
</dbReference>
<evidence type="ECO:0000259" key="2">
    <source>
        <dbReference type="PROSITE" id="PS50937"/>
    </source>
</evidence>
<dbReference type="Gene3D" id="1.10.1660.10">
    <property type="match status" value="1"/>
</dbReference>
<comment type="caution">
    <text evidence="3">The sequence shown here is derived from an EMBL/GenBank/DDBJ whole genome shotgun (WGS) entry which is preliminary data.</text>
</comment>
<dbReference type="InterPro" id="IPR047057">
    <property type="entry name" value="MerR_fam"/>
</dbReference>
<evidence type="ECO:0000313" key="4">
    <source>
        <dbReference type="Proteomes" id="UP001165136"/>
    </source>
</evidence>
<keyword evidence="4" id="KW-1185">Reference proteome</keyword>
<dbReference type="PRINTS" id="PR00040">
    <property type="entry name" value="HTHMERR"/>
</dbReference>
<dbReference type="Pfam" id="PF13411">
    <property type="entry name" value="MerR_1"/>
    <property type="match status" value="1"/>
</dbReference>